<comment type="caution">
    <text evidence="2">The sequence shown here is derived from an EMBL/GenBank/DDBJ whole genome shotgun (WGS) entry which is preliminary data.</text>
</comment>
<evidence type="ECO:0000313" key="3">
    <source>
        <dbReference type="Proteomes" id="UP000244378"/>
    </source>
</evidence>
<organism evidence="2 3">
    <name type="scientific">Cronobacter muytjensii</name>
    <dbReference type="NCBI Taxonomy" id="413501"/>
    <lineage>
        <taxon>Bacteria</taxon>
        <taxon>Pseudomonadati</taxon>
        <taxon>Pseudomonadota</taxon>
        <taxon>Gammaproteobacteria</taxon>
        <taxon>Enterobacterales</taxon>
        <taxon>Enterobacteriaceae</taxon>
        <taxon>Cronobacter</taxon>
    </lineage>
</organism>
<dbReference type="AlphaFoldDB" id="A0A2T7AK68"/>
<dbReference type="EMBL" id="WAGD01000049">
    <property type="protein sequence ID" value="KAB0875354.1"/>
    <property type="molecule type" value="Genomic_DNA"/>
</dbReference>
<gene>
    <name evidence="2" type="ORF">AUN14_19350</name>
    <name evidence="1" type="ORF">FZI19_15690</name>
</gene>
<sequence>MSKLILVAGPWRSGTHGDETLMRQNLARLEQAALALFERGHVPVIGEWLALPLSRTAGSEKPGDALSERFLYPVAHRLVAKCDAVLRLPGASGGADRDVEIAREHGLTIYFSLDEVPQA</sequence>
<protein>
    <submittedName>
        <fullName evidence="2">NUDIX hydrolase</fullName>
    </submittedName>
</protein>
<dbReference type="Gene3D" id="3.40.50.10400">
    <property type="entry name" value="Hypothetical protein PA1492"/>
    <property type="match status" value="1"/>
</dbReference>
<dbReference type="GO" id="GO:0016787">
    <property type="term" value="F:hydrolase activity"/>
    <property type="evidence" value="ECO:0007669"/>
    <property type="project" value="UniProtKB-KW"/>
</dbReference>
<reference evidence="2 3" key="1">
    <citation type="submission" date="2016-12" db="EMBL/GenBank/DDBJ databases">
        <title>Analysis of the Molecular Diversity Among Cronobacter Species Isolated from Filth Flies Using a Pan Genomic DNA Microarray.</title>
        <authorList>
            <person name="Pava-Ripoll M."/>
            <person name="Tall B."/>
            <person name="Farber J."/>
            <person name="Fanning S."/>
            <person name="Lehner A."/>
            <person name="Stephan R."/>
            <person name="Pagotto F."/>
            <person name="Iverson C."/>
            <person name="Ziobro G."/>
            <person name="Miller A."/>
            <person name="Pearson R."/>
            <person name="Yan Q."/>
            <person name="Kim M."/>
            <person name="Jeong S."/>
            <person name="Park J."/>
            <person name="Jun S."/>
            <person name="Choi H."/>
            <person name="Chung T."/>
            <person name="Yoo Y."/>
            <person name="Park E."/>
            <person name="Hwang S."/>
            <person name="Lee B."/>
            <person name="Sathyamoorthy V."/>
            <person name="Carter L."/>
            <person name="Mammel M."/>
            <person name="Jackson S."/>
            <person name="Kothary M."/>
            <person name="Patel I."/>
            <person name="Grim C."/>
            <person name="Gopinath G."/>
            <person name="Gangiredla J."/>
            <person name="Chase H."/>
        </authorList>
    </citation>
    <scope>NUCLEOTIDE SEQUENCE [LARGE SCALE GENOMIC DNA]</scope>
    <source>
        <strain evidence="2 3">MOD1-Md1s</strain>
    </source>
</reference>
<keyword evidence="4" id="KW-1185">Reference proteome</keyword>
<proteinExistence type="predicted"/>
<dbReference type="RefSeq" id="WP_075194011.1">
    <property type="nucleotide sequence ID" value="NZ_CP187979.1"/>
</dbReference>
<dbReference type="EMBL" id="MSAE01000050">
    <property type="protein sequence ID" value="PUX08894.1"/>
    <property type="molecule type" value="Genomic_DNA"/>
</dbReference>
<accession>A0A2T7AK68</accession>
<reference evidence="1 4" key="2">
    <citation type="submission" date="2019-08" db="EMBL/GenBank/DDBJ databases">
        <title>Prevalence, distribution, and phylogeny of type two toxin-antitoxin genes possessed by Cronobacter species where C. sakazakii homologs follow sequence type lineages.</title>
        <authorList>
            <person name="Finkelstein S."/>
            <person name="Negrete F."/>
            <person name="Jang H."/>
            <person name="Gopinath G.R."/>
            <person name="Tall B.D."/>
        </authorList>
    </citation>
    <scope>NUCLEOTIDE SEQUENCE [LARGE SCALE GENOMIC DNA]</scope>
    <source>
        <strain evidence="1 4">MOD1_GK1257</strain>
    </source>
</reference>
<evidence type="ECO:0000313" key="2">
    <source>
        <dbReference type="EMBL" id="PUX08894.1"/>
    </source>
</evidence>
<evidence type="ECO:0000313" key="4">
    <source>
        <dbReference type="Proteomes" id="UP000469927"/>
    </source>
</evidence>
<dbReference type="Proteomes" id="UP000469927">
    <property type="component" value="Unassembled WGS sequence"/>
</dbReference>
<dbReference type="OrthoDB" id="9796022at2"/>
<keyword evidence="2" id="KW-0378">Hydrolase</keyword>
<name>A0A2T7AK68_9ENTR</name>
<evidence type="ECO:0000313" key="1">
    <source>
        <dbReference type="EMBL" id="KAB0875354.1"/>
    </source>
</evidence>
<dbReference type="Proteomes" id="UP000244378">
    <property type="component" value="Unassembled WGS sequence"/>
</dbReference>